<organism evidence="1 2">
    <name type="scientific">Naganishia vaughanmartiniae</name>
    <dbReference type="NCBI Taxonomy" id="1424756"/>
    <lineage>
        <taxon>Eukaryota</taxon>
        <taxon>Fungi</taxon>
        <taxon>Dikarya</taxon>
        <taxon>Basidiomycota</taxon>
        <taxon>Agaricomycotina</taxon>
        <taxon>Tremellomycetes</taxon>
        <taxon>Filobasidiales</taxon>
        <taxon>Filobasidiaceae</taxon>
        <taxon>Naganishia</taxon>
    </lineage>
</organism>
<reference evidence="1" key="1">
    <citation type="submission" date="2023-04" db="EMBL/GenBank/DDBJ databases">
        <title>Draft Genome sequencing of Naganishia species isolated from polar environments using Oxford Nanopore Technology.</title>
        <authorList>
            <person name="Leo P."/>
            <person name="Venkateswaran K."/>
        </authorList>
    </citation>
    <scope>NUCLEOTIDE SEQUENCE</scope>
    <source>
        <strain evidence="1">MNA-CCFEE 5425</strain>
    </source>
</reference>
<keyword evidence="2" id="KW-1185">Reference proteome</keyword>
<evidence type="ECO:0000313" key="1">
    <source>
        <dbReference type="EMBL" id="KAJ9112698.1"/>
    </source>
</evidence>
<sequence>MNTDIIRVINGRAGRNANLTNEQNRVWAARLTDVALAAPQNPRDGQRLPTDVLVVVAELLAGDRDLYTLSKLNVETVIFADEKAFERPVRYTNPEGWKYVKFLCVSKLVLPLLHLHLRYQTREDSPSTHDLLTTFFPRLILLGSTDVTSPDPPLEHGHPLHLTLYKPTGLDRLLEACIPYGSYENGAGITFFGTPFIHNVAQDSIQFEPEHRRDIVALNIRPGAFIVNDAAVGMDGWRATFSGMDFRIDIVDDVDQRGVEETLHTVMNHLALSASKNWIRQYEDITLKIKCTPLVLDKIIGLIDLTVPVTKGDMKRYLVALGSVYQQHWRVHAHHPAEHQLFLQIHACAPALDSFWWGDYHLDADPEAAHLWMQWHGQGQFGYDGRPDFDEDGPVDNMGNAEPLPRPPGTRPAIDERSGFVLSLSRDLMFKERHEDGFQFWSRSYRVAVPPLAVWGLHAVRRDEGTSLVSENPKQARFQAQVQALRRAQGMEAAILQHLLPPDLAQPLPDGALDIAHTRVVDMDIAEESEADDEPMDGNGFVER</sequence>
<accession>A0ACC2WMQ8</accession>
<comment type="caution">
    <text evidence="1">The sequence shown here is derived from an EMBL/GenBank/DDBJ whole genome shotgun (WGS) entry which is preliminary data.</text>
</comment>
<gene>
    <name evidence="1" type="ORF">QFC22_006200</name>
</gene>
<evidence type="ECO:0000313" key="2">
    <source>
        <dbReference type="Proteomes" id="UP001243375"/>
    </source>
</evidence>
<dbReference type="Proteomes" id="UP001243375">
    <property type="component" value="Unassembled WGS sequence"/>
</dbReference>
<proteinExistence type="predicted"/>
<name>A0ACC2WMQ8_9TREE</name>
<dbReference type="EMBL" id="JASBWU010000024">
    <property type="protein sequence ID" value="KAJ9112698.1"/>
    <property type="molecule type" value="Genomic_DNA"/>
</dbReference>
<protein>
    <submittedName>
        <fullName evidence="1">Uncharacterized protein</fullName>
    </submittedName>
</protein>